<dbReference type="Gene3D" id="1.10.10.10">
    <property type="entry name" value="Winged helix-like DNA-binding domain superfamily/Winged helix DNA-binding domain"/>
    <property type="match status" value="1"/>
</dbReference>
<dbReference type="InterPro" id="IPR036388">
    <property type="entry name" value="WH-like_DNA-bd_sf"/>
</dbReference>
<keyword evidence="1" id="KW-0238">DNA-binding</keyword>
<evidence type="ECO:0000313" key="3">
    <source>
        <dbReference type="Proteomes" id="UP000602076"/>
    </source>
</evidence>
<dbReference type="GO" id="GO:0006274">
    <property type="term" value="P:DNA replication termination"/>
    <property type="evidence" value="ECO:0007669"/>
    <property type="project" value="InterPro"/>
</dbReference>
<comment type="subunit">
    <text evidence="1">Homodimer.</text>
</comment>
<name>A0A927HBG3_9BACI</name>
<evidence type="ECO:0000256" key="1">
    <source>
        <dbReference type="PIRNR" id="PIRNR021424"/>
    </source>
</evidence>
<keyword evidence="3" id="KW-1185">Reference proteome</keyword>
<evidence type="ECO:0000313" key="2">
    <source>
        <dbReference type="EMBL" id="MBD3108471.1"/>
    </source>
</evidence>
<dbReference type="PIRSF" id="PIRSF021424">
    <property type="entry name" value="RTP"/>
    <property type="match status" value="1"/>
</dbReference>
<dbReference type="SUPFAM" id="SSF46785">
    <property type="entry name" value="Winged helix' DNA-binding domain"/>
    <property type="match status" value="1"/>
</dbReference>
<protein>
    <recommendedName>
        <fullName evidence="1">Replication termination protein</fullName>
    </recommendedName>
    <alternativeName>
        <fullName evidence="1">Replication terminator protein</fullName>
    </alternativeName>
</protein>
<dbReference type="GO" id="GO:0003677">
    <property type="term" value="F:DNA binding"/>
    <property type="evidence" value="ECO:0007669"/>
    <property type="project" value="UniProtKB-KW"/>
</dbReference>
<dbReference type="InterPro" id="IPR036390">
    <property type="entry name" value="WH_DNA-bd_sf"/>
</dbReference>
<dbReference type="EMBL" id="JACXSI010000018">
    <property type="protein sequence ID" value="MBD3108471.1"/>
    <property type="molecule type" value="Genomic_DNA"/>
</dbReference>
<accession>A0A927HBG3</accession>
<sequence length="125" mass="14746">MSEQQSRGFLLKQRAFLKLYLLDIIAKQKGYGSQMLDDLRKEMKEFGYNPTHSEIYKTLHELYKEGIVTREKKIKGEPGVDFQEIVIYQLTDYGVEEAKLFKKQMKVELDRCVGLLNKALHDHYK</sequence>
<dbReference type="Pfam" id="PF02334">
    <property type="entry name" value="RTP"/>
    <property type="match status" value="1"/>
</dbReference>
<proteinExistence type="predicted"/>
<organism evidence="2 3">
    <name type="scientific">Peribacillus faecalis</name>
    <dbReference type="NCBI Taxonomy" id="2772559"/>
    <lineage>
        <taxon>Bacteria</taxon>
        <taxon>Bacillati</taxon>
        <taxon>Bacillota</taxon>
        <taxon>Bacilli</taxon>
        <taxon>Bacillales</taxon>
        <taxon>Bacillaceae</taxon>
        <taxon>Peribacillus</taxon>
    </lineage>
</organism>
<dbReference type="RefSeq" id="WP_190998012.1">
    <property type="nucleotide sequence ID" value="NZ_JACXSI010000018.1"/>
</dbReference>
<gene>
    <name evidence="2" type="ORF">IEO70_08835</name>
</gene>
<comment type="function">
    <text evidence="1">Plays a role in DNA replication and termination (fork arrest mechanism). Two dimers of rtp bind to the two inverted repeat regions (IRI and IRII) present in the termination site. The binding of each dimer is centered on an 8 bp direct repeat.</text>
</comment>
<comment type="caution">
    <text evidence="2">The sequence shown here is derived from an EMBL/GenBank/DDBJ whole genome shotgun (WGS) entry which is preliminary data.</text>
</comment>
<dbReference type="InterPro" id="IPR003432">
    <property type="entry name" value="RTP"/>
</dbReference>
<dbReference type="Proteomes" id="UP000602076">
    <property type="component" value="Unassembled WGS sequence"/>
</dbReference>
<reference evidence="2" key="1">
    <citation type="submission" date="2020-09" db="EMBL/GenBank/DDBJ databases">
        <title>Bacillus faecalis sp. nov., a moderately halophilic bacterium isolated from cow faeces.</title>
        <authorList>
            <person name="Jiang L."/>
            <person name="Lee J."/>
        </authorList>
    </citation>
    <scope>NUCLEOTIDE SEQUENCE</scope>
    <source>
        <strain evidence="2">AGMB 02131</strain>
    </source>
</reference>
<dbReference type="AlphaFoldDB" id="A0A927HBG3"/>